<dbReference type="InterPro" id="IPR000595">
    <property type="entry name" value="cNMP-bd_dom"/>
</dbReference>
<keyword evidence="6" id="KW-0142">cGMP-binding</keyword>
<dbReference type="InterPro" id="IPR011009">
    <property type="entry name" value="Kinase-like_dom_sf"/>
</dbReference>
<dbReference type="Gene3D" id="1.10.510.10">
    <property type="entry name" value="Transferase(Phosphotransferase) domain 1"/>
    <property type="match status" value="1"/>
</dbReference>
<evidence type="ECO:0000313" key="9">
    <source>
        <dbReference type="EMBL" id="EDM28960.1"/>
    </source>
</evidence>
<dbReference type="GO" id="GO:0004674">
    <property type="term" value="F:protein serine/threonine kinase activity"/>
    <property type="evidence" value="ECO:0007669"/>
    <property type="project" value="TreeGrafter"/>
</dbReference>
<dbReference type="RefSeq" id="WP_007277262.1">
    <property type="nucleotide sequence ID" value="NZ_ABCK01000003.1"/>
</dbReference>
<feature type="domain" description="Protein kinase" evidence="7">
    <location>
        <begin position="24"/>
        <end position="313"/>
    </location>
</feature>
<dbReference type="EMBL" id="ABCK01000003">
    <property type="protein sequence ID" value="EDM28960.1"/>
    <property type="molecule type" value="Genomic_DNA"/>
</dbReference>
<feature type="domain" description="Cyclic nucleotide-binding" evidence="8">
    <location>
        <begin position="322"/>
        <end position="399"/>
    </location>
</feature>
<evidence type="ECO:0000256" key="5">
    <source>
        <dbReference type="ARBA" id="ARBA00022840"/>
    </source>
</evidence>
<protein>
    <submittedName>
        <fullName evidence="9">Serine/threonine-protein kinase</fullName>
    </submittedName>
</protein>
<dbReference type="CDD" id="cd00038">
    <property type="entry name" value="CAP_ED"/>
    <property type="match status" value="1"/>
</dbReference>
<dbReference type="PROSITE" id="PS00108">
    <property type="entry name" value="PROTEIN_KINASE_ST"/>
    <property type="match status" value="1"/>
</dbReference>
<name>A6DH77_9BACT</name>
<evidence type="ECO:0000259" key="8">
    <source>
        <dbReference type="PROSITE" id="PS50042"/>
    </source>
</evidence>
<dbReference type="CDD" id="cd14014">
    <property type="entry name" value="STKc_PknB_like"/>
    <property type="match status" value="1"/>
</dbReference>
<reference evidence="9 10" key="1">
    <citation type="journal article" date="2010" name="J. Bacteriol.">
        <title>Genome sequence of Lentisphaera araneosa HTCC2155T, the type species of the order Lentisphaerales in the phylum Lentisphaerae.</title>
        <authorList>
            <person name="Thrash J.C."/>
            <person name="Cho J.C."/>
            <person name="Vergin K.L."/>
            <person name="Morris R.M."/>
            <person name="Giovannoni S.J."/>
        </authorList>
    </citation>
    <scope>NUCLEOTIDE SEQUENCE [LARGE SCALE GENOMIC DNA]</scope>
    <source>
        <strain evidence="9 10">HTCC2155</strain>
    </source>
</reference>
<evidence type="ECO:0000256" key="2">
    <source>
        <dbReference type="ARBA" id="ARBA00022679"/>
    </source>
</evidence>
<dbReference type="SUPFAM" id="SSF51206">
    <property type="entry name" value="cAMP-binding domain-like"/>
    <property type="match status" value="1"/>
</dbReference>
<dbReference type="InterPro" id="IPR018490">
    <property type="entry name" value="cNMP-bd_dom_sf"/>
</dbReference>
<dbReference type="InterPro" id="IPR018488">
    <property type="entry name" value="cNMP-bd_CS"/>
</dbReference>
<dbReference type="PROSITE" id="PS00889">
    <property type="entry name" value="CNMP_BINDING_2"/>
    <property type="match status" value="1"/>
</dbReference>
<dbReference type="STRING" id="313628.LNTAR_14127"/>
<evidence type="ECO:0000256" key="3">
    <source>
        <dbReference type="ARBA" id="ARBA00022741"/>
    </source>
</evidence>
<dbReference type="SMART" id="SM00220">
    <property type="entry name" value="S_TKc"/>
    <property type="match status" value="1"/>
</dbReference>
<dbReference type="Gene3D" id="2.60.120.10">
    <property type="entry name" value="Jelly Rolls"/>
    <property type="match status" value="1"/>
</dbReference>
<keyword evidence="4 9" id="KW-0418">Kinase</keyword>
<proteinExistence type="predicted"/>
<accession>A6DH77</accession>
<dbReference type="AlphaFoldDB" id="A6DH77"/>
<dbReference type="PROSITE" id="PS50011">
    <property type="entry name" value="PROTEIN_KINASE_DOM"/>
    <property type="match status" value="1"/>
</dbReference>
<dbReference type="InterPro" id="IPR000719">
    <property type="entry name" value="Prot_kinase_dom"/>
</dbReference>
<dbReference type="PANTHER" id="PTHR43289:SF6">
    <property type="entry name" value="SERINE_THREONINE-PROTEIN KINASE NEKL-3"/>
    <property type="match status" value="1"/>
</dbReference>
<evidence type="ECO:0000256" key="6">
    <source>
        <dbReference type="ARBA" id="ARBA00022992"/>
    </source>
</evidence>
<evidence type="ECO:0000259" key="7">
    <source>
        <dbReference type="PROSITE" id="PS50011"/>
    </source>
</evidence>
<dbReference type="GO" id="GO:0005524">
    <property type="term" value="F:ATP binding"/>
    <property type="evidence" value="ECO:0007669"/>
    <property type="project" value="UniProtKB-KW"/>
</dbReference>
<dbReference type="Pfam" id="PF00027">
    <property type="entry name" value="cNMP_binding"/>
    <property type="match status" value="1"/>
</dbReference>
<evidence type="ECO:0000256" key="1">
    <source>
        <dbReference type="ARBA" id="ARBA00022535"/>
    </source>
</evidence>
<organism evidence="9 10">
    <name type="scientific">Lentisphaera araneosa HTCC2155</name>
    <dbReference type="NCBI Taxonomy" id="313628"/>
    <lineage>
        <taxon>Bacteria</taxon>
        <taxon>Pseudomonadati</taxon>
        <taxon>Lentisphaerota</taxon>
        <taxon>Lentisphaeria</taxon>
        <taxon>Lentisphaerales</taxon>
        <taxon>Lentisphaeraceae</taxon>
        <taxon>Lentisphaera</taxon>
    </lineage>
</organism>
<dbReference type="Pfam" id="PF00069">
    <property type="entry name" value="Pkinase"/>
    <property type="match status" value="1"/>
</dbReference>
<dbReference type="SMART" id="SM00100">
    <property type="entry name" value="cNMP"/>
    <property type="match status" value="1"/>
</dbReference>
<dbReference type="Gene3D" id="3.30.200.20">
    <property type="entry name" value="Phosphorylase Kinase, domain 1"/>
    <property type="match status" value="1"/>
</dbReference>
<evidence type="ECO:0000313" key="10">
    <source>
        <dbReference type="Proteomes" id="UP000004947"/>
    </source>
</evidence>
<keyword evidence="1" id="KW-0140">cGMP</keyword>
<dbReference type="OrthoDB" id="9788438at2"/>
<sequence>MQRSRTRTAVDILKDIQPDVNNRYQVKSDLGKGGMGTVDAVDDTQLNRILAMKTLAPKHAKSPSTVESFLKEARFTAQLQHPNIIPVHDVGTSPDTNAPFYTMKLIEGESLLEVINKLKDKDPTYEKKYSLFERLNIFRKVCDALAYSHSRGIIHRDIKPANIMLGPYGEVLLVDWGLAKHIDEEEEKANPMADHSFEDSFLTHDGIIKGSLAYLSPEQAFGNIREIDRLTDIFLLGATLYHLLTLEAPYNYTEVAKLLNHAENAKHLHPLEQPGCDNLPLQVTDIITQAMSKNKDDRFQSVDAISSSIDYYLSGKHASSLKTYKRGEKLIHKDSKGSEAYVVVSGRVEIYHDDNEKHNVLEICEKGAILGELSLLTGKNRSANAIAMEETSVLVITRQMVLDELNKMPPWLEKTLSSLAFKLQNTNNDIHPFISASCALPVVTQTYYLFMEINFQAISENNELPGYSREQLAQQVADNLGLPKERTEGAINTLIQKQILEVDSVGIITPADLNELRALLKFIEMEGSKMKDTSTIGQDIPVSKIRKFTEIYRTLNSI</sequence>
<dbReference type="GO" id="GO:0030553">
    <property type="term" value="F:cGMP binding"/>
    <property type="evidence" value="ECO:0007669"/>
    <property type="project" value="UniProtKB-KW"/>
</dbReference>
<keyword evidence="2" id="KW-0808">Transferase</keyword>
<keyword evidence="10" id="KW-1185">Reference proteome</keyword>
<evidence type="ECO:0000256" key="4">
    <source>
        <dbReference type="ARBA" id="ARBA00022777"/>
    </source>
</evidence>
<gene>
    <name evidence="9" type="ORF">LNTAR_14127</name>
</gene>
<dbReference type="InterPro" id="IPR014710">
    <property type="entry name" value="RmlC-like_jellyroll"/>
</dbReference>
<dbReference type="InterPro" id="IPR008271">
    <property type="entry name" value="Ser/Thr_kinase_AS"/>
</dbReference>
<dbReference type="PROSITE" id="PS50042">
    <property type="entry name" value="CNMP_BINDING_3"/>
    <property type="match status" value="1"/>
</dbReference>
<keyword evidence="5" id="KW-0067">ATP-binding</keyword>
<dbReference type="SUPFAM" id="SSF56112">
    <property type="entry name" value="Protein kinase-like (PK-like)"/>
    <property type="match status" value="1"/>
</dbReference>
<keyword evidence="3" id="KW-0547">Nucleotide-binding</keyword>
<dbReference type="Proteomes" id="UP000004947">
    <property type="component" value="Unassembled WGS sequence"/>
</dbReference>
<dbReference type="eggNOG" id="COG0515">
    <property type="taxonomic scope" value="Bacteria"/>
</dbReference>
<comment type="caution">
    <text evidence="9">The sequence shown here is derived from an EMBL/GenBank/DDBJ whole genome shotgun (WGS) entry which is preliminary data.</text>
</comment>
<dbReference type="PANTHER" id="PTHR43289">
    <property type="entry name" value="MITOGEN-ACTIVATED PROTEIN KINASE KINASE KINASE 20-RELATED"/>
    <property type="match status" value="1"/>
</dbReference>